<keyword evidence="2" id="KW-1185">Reference proteome</keyword>
<sequence>MWDAAETVAGEGSTDAEIRSALLVLIGDMLNRGITIGDMSPRDGEGVIPWNLSREQALRKVAAETGKYEDSLDYVKICWFSAA</sequence>
<organism evidence="1 2">
    <name type="scientific">Streptomyces colonosanans</name>
    <dbReference type="NCBI Taxonomy" id="1428652"/>
    <lineage>
        <taxon>Bacteria</taxon>
        <taxon>Bacillati</taxon>
        <taxon>Actinomycetota</taxon>
        <taxon>Actinomycetes</taxon>
        <taxon>Kitasatosporales</taxon>
        <taxon>Streptomycetaceae</taxon>
        <taxon>Streptomyces</taxon>
    </lineage>
</organism>
<evidence type="ECO:0000313" key="2">
    <source>
        <dbReference type="Proteomes" id="UP000179935"/>
    </source>
</evidence>
<gene>
    <name evidence="1" type="ORF">BIV24_08750</name>
</gene>
<reference evidence="1 2" key="1">
    <citation type="submission" date="2016-10" db="EMBL/GenBank/DDBJ databases">
        <title>Genome sequence of Streptomyces sp. MUSC 93.</title>
        <authorList>
            <person name="Lee L.-H."/>
            <person name="Ser H.-L."/>
            <person name="Law J.W.-F."/>
        </authorList>
    </citation>
    <scope>NUCLEOTIDE SEQUENCE [LARGE SCALE GENOMIC DNA]</scope>
    <source>
        <strain evidence="1 2">MUSC 93</strain>
    </source>
</reference>
<dbReference type="Proteomes" id="UP000179935">
    <property type="component" value="Unassembled WGS sequence"/>
</dbReference>
<dbReference type="EMBL" id="MLYP01000022">
    <property type="protein sequence ID" value="OIJ95673.1"/>
    <property type="molecule type" value="Genomic_DNA"/>
</dbReference>
<proteinExistence type="predicted"/>
<protein>
    <submittedName>
        <fullName evidence="1">Uncharacterized protein</fullName>
    </submittedName>
</protein>
<name>A0A1S2PPM4_9ACTN</name>
<comment type="caution">
    <text evidence="1">The sequence shown here is derived from an EMBL/GenBank/DDBJ whole genome shotgun (WGS) entry which is preliminary data.</text>
</comment>
<evidence type="ECO:0000313" key="1">
    <source>
        <dbReference type="EMBL" id="OIJ95673.1"/>
    </source>
</evidence>
<accession>A0A1S2PPM4</accession>
<dbReference type="AlphaFoldDB" id="A0A1S2PPM4"/>